<evidence type="ECO:0000313" key="2">
    <source>
        <dbReference type="Proteomes" id="UP000734854"/>
    </source>
</evidence>
<gene>
    <name evidence="1" type="ORF">ZIOFF_068721</name>
</gene>
<evidence type="ECO:0000313" key="1">
    <source>
        <dbReference type="EMBL" id="KAG6474781.1"/>
    </source>
</evidence>
<proteinExistence type="predicted"/>
<keyword evidence="2" id="KW-1185">Reference proteome</keyword>
<name>A0A8J5EVP4_ZINOF</name>
<dbReference type="AlphaFoldDB" id="A0A8J5EVP4"/>
<comment type="caution">
    <text evidence="1">The sequence shown here is derived from an EMBL/GenBank/DDBJ whole genome shotgun (WGS) entry which is preliminary data.</text>
</comment>
<reference evidence="1 2" key="1">
    <citation type="submission" date="2020-08" db="EMBL/GenBank/DDBJ databases">
        <title>Plant Genome Project.</title>
        <authorList>
            <person name="Zhang R.-G."/>
        </authorList>
    </citation>
    <scope>NUCLEOTIDE SEQUENCE [LARGE SCALE GENOMIC DNA]</scope>
    <source>
        <tissue evidence="1">Rhizome</tissue>
    </source>
</reference>
<organism evidence="1 2">
    <name type="scientific">Zingiber officinale</name>
    <name type="common">Ginger</name>
    <name type="synonym">Amomum zingiber</name>
    <dbReference type="NCBI Taxonomy" id="94328"/>
    <lineage>
        <taxon>Eukaryota</taxon>
        <taxon>Viridiplantae</taxon>
        <taxon>Streptophyta</taxon>
        <taxon>Embryophyta</taxon>
        <taxon>Tracheophyta</taxon>
        <taxon>Spermatophyta</taxon>
        <taxon>Magnoliopsida</taxon>
        <taxon>Liliopsida</taxon>
        <taxon>Zingiberales</taxon>
        <taxon>Zingiberaceae</taxon>
        <taxon>Zingiber</taxon>
    </lineage>
</organism>
<accession>A0A8J5EVP4</accession>
<protein>
    <submittedName>
        <fullName evidence="1">Uncharacterized protein</fullName>
    </submittedName>
</protein>
<dbReference type="Proteomes" id="UP000734854">
    <property type="component" value="Unassembled WGS sequence"/>
</dbReference>
<dbReference type="EMBL" id="JACMSC010000019">
    <property type="protein sequence ID" value="KAG6474781.1"/>
    <property type="molecule type" value="Genomic_DNA"/>
</dbReference>
<sequence>MPGTGGCPRACARRLVPRHGWCLAKNVNLNGPFEPNAWHRGLPPCRSIGACARRLVPRHGACARRLVPRHGWCLAKNVNLNGPFEPNAWHRGLPPCRSIGACARRLAPRHGWCLAKNVNLNGPFEQNAWHRGLPPCRSIGACARRLVPRHGWCLAKNVTLNGPFEPPCRSIDMRVPSPRPFARLVVDKNCQPEWPLRAICLAPGVAPVPLFRYAGSVGFVPSQGWSMTKNVPTSWVALVSVGLWLCLHSACPSVRLVDLEWPLRTNHTFGTGGCPRAAPWPRVPSARPSVWSVPLPGCFSFRARRCFSLDCS</sequence>